<comment type="caution">
    <text evidence="1">The sequence shown here is derived from an EMBL/GenBank/DDBJ whole genome shotgun (WGS) entry which is preliminary data.</text>
</comment>
<accession>A0AAD9NN35</accession>
<gene>
    <name evidence="1" type="ORF">NP493_893g01077</name>
</gene>
<keyword evidence="2" id="KW-1185">Reference proteome</keyword>
<name>A0AAD9NN35_RIDPI</name>
<dbReference type="EMBL" id="JAODUO010000893">
    <property type="protein sequence ID" value="KAK2173199.1"/>
    <property type="molecule type" value="Genomic_DNA"/>
</dbReference>
<organism evidence="1 2">
    <name type="scientific">Ridgeia piscesae</name>
    <name type="common">Tubeworm</name>
    <dbReference type="NCBI Taxonomy" id="27915"/>
    <lineage>
        <taxon>Eukaryota</taxon>
        <taxon>Metazoa</taxon>
        <taxon>Spiralia</taxon>
        <taxon>Lophotrochozoa</taxon>
        <taxon>Annelida</taxon>
        <taxon>Polychaeta</taxon>
        <taxon>Sedentaria</taxon>
        <taxon>Canalipalpata</taxon>
        <taxon>Sabellida</taxon>
        <taxon>Siboglinidae</taxon>
        <taxon>Ridgeia</taxon>
    </lineage>
</organism>
<sequence>MANYEGIATMYLTMPMAAQALPVLGSCTVSDKKISLKFPLTNVSFDLPEAPREGARDMEFKMAGAKGDMTLVISYKSDLRGFVGSGKQDGANVLTFVFYRPDSPLNHLKAL</sequence>
<protein>
    <submittedName>
        <fullName evidence="1">Uncharacterized protein</fullName>
    </submittedName>
</protein>
<dbReference type="AlphaFoldDB" id="A0AAD9NN35"/>
<dbReference type="Proteomes" id="UP001209878">
    <property type="component" value="Unassembled WGS sequence"/>
</dbReference>
<evidence type="ECO:0000313" key="1">
    <source>
        <dbReference type="EMBL" id="KAK2173199.1"/>
    </source>
</evidence>
<proteinExistence type="predicted"/>
<reference evidence="1" key="1">
    <citation type="journal article" date="2023" name="Mol. Biol. Evol.">
        <title>Third-Generation Sequencing Reveals the Adaptive Role of the Epigenome in Three Deep-Sea Polychaetes.</title>
        <authorList>
            <person name="Perez M."/>
            <person name="Aroh O."/>
            <person name="Sun Y."/>
            <person name="Lan Y."/>
            <person name="Juniper S.K."/>
            <person name="Young C.R."/>
            <person name="Angers B."/>
            <person name="Qian P.Y."/>
        </authorList>
    </citation>
    <scope>NUCLEOTIDE SEQUENCE</scope>
    <source>
        <strain evidence="1">R07B-5</strain>
    </source>
</reference>
<evidence type="ECO:0000313" key="2">
    <source>
        <dbReference type="Proteomes" id="UP001209878"/>
    </source>
</evidence>